<evidence type="ECO:0000313" key="5">
    <source>
        <dbReference type="Proteomes" id="UP000296733"/>
    </source>
</evidence>
<keyword evidence="1" id="KW-1133">Transmembrane helix</keyword>
<evidence type="ECO:0000313" key="4">
    <source>
        <dbReference type="Proteomes" id="UP000236740"/>
    </source>
</evidence>
<name>A0A1H6CBD8_9EURY</name>
<evidence type="ECO:0008006" key="6">
    <source>
        <dbReference type="Google" id="ProtNLM"/>
    </source>
</evidence>
<dbReference type="Proteomes" id="UP000296733">
    <property type="component" value="Plasmid unnamed3"/>
</dbReference>
<dbReference type="AlphaFoldDB" id="A0A1H6CBD8"/>
<dbReference type="EMBL" id="CP031314">
    <property type="protein sequence ID" value="QCC49627.1"/>
    <property type="molecule type" value="Genomic_DNA"/>
</dbReference>
<keyword evidence="2" id="KW-0614">Plasmid</keyword>
<keyword evidence="1" id="KW-0812">Transmembrane</keyword>
<feature type="transmembrane region" description="Helical" evidence="1">
    <location>
        <begin position="96"/>
        <end position="114"/>
    </location>
</feature>
<gene>
    <name evidence="2" type="ORF">DV707_18005</name>
    <name evidence="3" type="ORF">SAMN04488133_3315</name>
</gene>
<reference evidence="2 5" key="2">
    <citation type="journal article" date="2019" name="Nat. Commun.">
        <title>A new type of DNA phosphorothioation-based antiviral system in archaea.</title>
        <authorList>
            <person name="Xiong L."/>
            <person name="Liu S."/>
            <person name="Chen S."/>
            <person name="Xiao Y."/>
            <person name="Zhu B."/>
            <person name="Gao Y."/>
            <person name="Zhang Y."/>
            <person name="Chen B."/>
            <person name="Luo J."/>
            <person name="Deng Z."/>
            <person name="Chen X."/>
            <person name="Wang L."/>
            <person name="Chen S."/>
        </authorList>
    </citation>
    <scope>NUCLEOTIDE SEQUENCE [LARGE SCALE GENOMIC DNA]</scope>
    <source>
        <strain evidence="2 5">CGMCC 1.10331</strain>
        <plasmid evidence="2 5">unnamed3</plasmid>
    </source>
</reference>
<dbReference type="RefSeq" id="WP_089649914.1">
    <property type="nucleotide sequence ID" value="NZ_CP031314.1"/>
</dbReference>
<evidence type="ECO:0000256" key="1">
    <source>
        <dbReference type="SAM" id="Phobius"/>
    </source>
</evidence>
<organism evidence="3 4">
    <name type="scientific">Halobellus limi</name>
    <dbReference type="NCBI Taxonomy" id="699433"/>
    <lineage>
        <taxon>Archaea</taxon>
        <taxon>Methanobacteriati</taxon>
        <taxon>Methanobacteriota</taxon>
        <taxon>Stenosarchaea group</taxon>
        <taxon>Halobacteria</taxon>
        <taxon>Halobacteriales</taxon>
        <taxon>Haloferacaceae</taxon>
        <taxon>Halobellus</taxon>
    </lineage>
</organism>
<sequence length="124" mass="13248">MLHETVWVFGVYLVACGVAWVLHESAHYAVHSLYAESVSFGLNRRGPYVDAVYEASAPTLAIRIGSVAPTLLYTPLVVVGIAGYLSAYPLPQLDPVGWSLVAVPLIILIFPTGGDIQACLEAAH</sequence>
<protein>
    <recommendedName>
        <fullName evidence="6">DUF3267 domain-containing protein</fullName>
    </recommendedName>
</protein>
<accession>A0A1H6CBD8</accession>
<dbReference type="GeneID" id="39860022"/>
<dbReference type="EMBL" id="FNVN01000007">
    <property type="protein sequence ID" value="SEG70281.1"/>
    <property type="molecule type" value="Genomic_DNA"/>
</dbReference>
<evidence type="ECO:0000313" key="2">
    <source>
        <dbReference type="EMBL" id="QCC49627.1"/>
    </source>
</evidence>
<proteinExistence type="predicted"/>
<dbReference type="KEGG" id="hlm:DV707_18005"/>
<keyword evidence="1" id="KW-0472">Membrane</keyword>
<reference evidence="3 4" key="1">
    <citation type="submission" date="2016-10" db="EMBL/GenBank/DDBJ databases">
        <authorList>
            <person name="de Groot N.N."/>
        </authorList>
    </citation>
    <scope>NUCLEOTIDE SEQUENCE [LARGE SCALE GENOMIC DNA]</scope>
    <source>
        <strain evidence="3 4">CGMCC 1.10331</strain>
    </source>
</reference>
<dbReference type="Proteomes" id="UP000236740">
    <property type="component" value="Unassembled WGS sequence"/>
</dbReference>
<dbReference type="OrthoDB" id="333949at2157"/>
<keyword evidence="4" id="KW-1185">Reference proteome</keyword>
<feature type="transmembrane region" description="Helical" evidence="1">
    <location>
        <begin position="6"/>
        <end position="23"/>
    </location>
</feature>
<geneLocation type="plasmid" evidence="2">
    <name>unnamed3</name>
</geneLocation>
<evidence type="ECO:0000313" key="3">
    <source>
        <dbReference type="EMBL" id="SEG70281.1"/>
    </source>
</evidence>
<feature type="transmembrane region" description="Helical" evidence="1">
    <location>
        <begin position="71"/>
        <end position="90"/>
    </location>
</feature>